<evidence type="ECO:0000256" key="1">
    <source>
        <dbReference type="SAM" id="MobiDB-lite"/>
    </source>
</evidence>
<keyword evidence="3" id="KW-1185">Reference proteome</keyword>
<proteinExistence type="predicted"/>
<reference evidence="2 3" key="1">
    <citation type="submission" date="2021-05" db="EMBL/GenBank/DDBJ databases">
        <authorList>
            <person name="Zahm M."/>
            <person name="Klopp C."/>
            <person name="Cabau C."/>
            <person name="Kuhl H."/>
            <person name="Suciu R."/>
            <person name="Ciorpac M."/>
            <person name="Holostenco D."/>
            <person name="Gessner J."/>
            <person name="Wuertz S."/>
            <person name="Hohne C."/>
            <person name="Stock M."/>
            <person name="Gislard M."/>
            <person name="Lluch J."/>
            <person name="Milhes M."/>
            <person name="Lampietro C."/>
            <person name="Lopez Roques C."/>
            <person name="Donnadieu C."/>
            <person name="Du K."/>
            <person name="Schartl M."/>
            <person name="Guiguen Y."/>
        </authorList>
    </citation>
    <scope>NUCLEOTIDE SEQUENCE [LARGE SCALE GENOMIC DNA]</scope>
    <source>
        <strain evidence="2">Hh-F2</strain>
        <tissue evidence="2">Blood</tissue>
    </source>
</reference>
<feature type="region of interest" description="Disordered" evidence="1">
    <location>
        <begin position="85"/>
        <end position="144"/>
    </location>
</feature>
<sequence>MSSLSNGDKQRLAYPARHQDRLIQGQFKTTKTTSSDTPGTDSLKRCLLVQGSGPAQWPQTSRLVEAICIQLCRLHQVQRCEDFPVGGYPRRLLQSPRAGAGQPEARGEDHPPAVRVESAHPVSMAQQTPEGAGAGCPSTGGRTP</sequence>
<accession>A0ABR0ZSK9</accession>
<evidence type="ECO:0000313" key="3">
    <source>
        <dbReference type="Proteomes" id="UP001369086"/>
    </source>
</evidence>
<dbReference type="EMBL" id="JAHFZB010000007">
    <property type="protein sequence ID" value="KAK6487793.1"/>
    <property type="molecule type" value="Genomic_DNA"/>
</dbReference>
<comment type="caution">
    <text evidence="2">The sequence shown here is derived from an EMBL/GenBank/DDBJ whole genome shotgun (WGS) entry which is preliminary data.</text>
</comment>
<evidence type="ECO:0000313" key="2">
    <source>
        <dbReference type="EMBL" id="KAK6487793.1"/>
    </source>
</evidence>
<gene>
    <name evidence="2" type="ORF">HHUSO_G9072</name>
</gene>
<protein>
    <submittedName>
        <fullName evidence="2">Uncharacterized protein</fullName>
    </submittedName>
</protein>
<name>A0ABR0ZSK9_HUSHU</name>
<dbReference type="Proteomes" id="UP001369086">
    <property type="component" value="Unassembled WGS sequence"/>
</dbReference>
<organism evidence="2 3">
    <name type="scientific">Huso huso</name>
    <name type="common">Beluga</name>
    <name type="synonym">Acipenser huso</name>
    <dbReference type="NCBI Taxonomy" id="61971"/>
    <lineage>
        <taxon>Eukaryota</taxon>
        <taxon>Metazoa</taxon>
        <taxon>Chordata</taxon>
        <taxon>Craniata</taxon>
        <taxon>Vertebrata</taxon>
        <taxon>Euteleostomi</taxon>
        <taxon>Actinopterygii</taxon>
        <taxon>Chondrostei</taxon>
        <taxon>Acipenseriformes</taxon>
        <taxon>Acipenseridae</taxon>
        <taxon>Huso</taxon>
    </lineage>
</organism>